<feature type="region of interest" description="Disordered" evidence="1">
    <location>
        <begin position="1"/>
        <end position="65"/>
    </location>
</feature>
<protein>
    <submittedName>
        <fullName evidence="2">Uncharacterized protein</fullName>
    </submittedName>
</protein>
<evidence type="ECO:0000256" key="1">
    <source>
        <dbReference type="SAM" id="MobiDB-lite"/>
    </source>
</evidence>
<accession>A0A919GEA5</accession>
<gene>
    <name evidence="2" type="ORF">GCM10017771_08020</name>
</gene>
<dbReference type="Proteomes" id="UP000603227">
    <property type="component" value="Unassembled WGS sequence"/>
</dbReference>
<evidence type="ECO:0000313" key="3">
    <source>
        <dbReference type="Proteomes" id="UP000603227"/>
    </source>
</evidence>
<sequence length="65" mass="7344">MRSSTNWAADHAGEYGAERPARNRFEHPAVHTREARANASKRATGPLPPRYGVRPEVRIPPRRLT</sequence>
<name>A0A919GEA5_9ACTN</name>
<evidence type="ECO:0000313" key="2">
    <source>
        <dbReference type="EMBL" id="GHH82804.1"/>
    </source>
</evidence>
<dbReference type="EMBL" id="BNAT01000002">
    <property type="protein sequence ID" value="GHH82804.1"/>
    <property type="molecule type" value="Genomic_DNA"/>
</dbReference>
<feature type="compositionally biased region" description="Basic and acidic residues" evidence="1">
    <location>
        <begin position="11"/>
        <end position="36"/>
    </location>
</feature>
<proteinExistence type="predicted"/>
<dbReference type="AlphaFoldDB" id="A0A919GEA5"/>
<organism evidence="2 3">
    <name type="scientific">Streptomyces capitiformicae</name>
    <dbReference type="NCBI Taxonomy" id="2014920"/>
    <lineage>
        <taxon>Bacteria</taxon>
        <taxon>Bacillati</taxon>
        <taxon>Actinomycetota</taxon>
        <taxon>Actinomycetes</taxon>
        <taxon>Kitasatosporales</taxon>
        <taxon>Streptomycetaceae</taxon>
        <taxon>Streptomyces</taxon>
    </lineage>
</organism>
<reference evidence="2" key="1">
    <citation type="journal article" date="2014" name="Int. J. Syst. Evol. Microbiol.">
        <title>Complete genome sequence of Corynebacterium casei LMG S-19264T (=DSM 44701T), isolated from a smear-ripened cheese.</title>
        <authorList>
            <consortium name="US DOE Joint Genome Institute (JGI-PGF)"/>
            <person name="Walter F."/>
            <person name="Albersmeier A."/>
            <person name="Kalinowski J."/>
            <person name="Ruckert C."/>
        </authorList>
    </citation>
    <scope>NUCLEOTIDE SEQUENCE</scope>
    <source>
        <strain evidence="2">CGMCC 4.7403</strain>
    </source>
</reference>
<comment type="caution">
    <text evidence="2">The sequence shown here is derived from an EMBL/GenBank/DDBJ whole genome shotgun (WGS) entry which is preliminary data.</text>
</comment>
<keyword evidence="3" id="KW-1185">Reference proteome</keyword>
<reference evidence="2" key="2">
    <citation type="submission" date="2020-09" db="EMBL/GenBank/DDBJ databases">
        <authorList>
            <person name="Sun Q."/>
            <person name="Zhou Y."/>
        </authorList>
    </citation>
    <scope>NUCLEOTIDE SEQUENCE</scope>
    <source>
        <strain evidence="2">CGMCC 4.7403</strain>
    </source>
</reference>